<dbReference type="EMBL" id="WEGK01000007">
    <property type="protein sequence ID" value="MQY20497.1"/>
    <property type="molecule type" value="Genomic_DNA"/>
</dbReference>
<feature type="signal peptide" evidence="3">
    <location>
        <begin position="1"/>
        <end position="35"/>
    </location>
</feature>
<proteinExistence type="predicted"/>
<evidence type="ECO:0000256" key="2">
    <source>
        <dbReference type="ARBA" id="ARBA00023136"/>
    </source>
</evidence>
<dbReference type="AlphaFoldDB" id="A0A7K0D475"/>
<keyword evidence="2" id="KW-0472">Membrane</keyword>
<dbReference type="OrthoDB" id="4376250at2"/>
<evidence type="ECO:0000313" key="4">
    <source>
        <dbReference type="EMBL" id="MQY20497.1"/>
    </source>
</evidence>
<dbReference type="GO" id="GO:0016020">
    <property type="term" value="C:membrane"/>
    <property type="evidence" value="ECO:0007669"/>
    <property type="project" value="InterPro"/>
</dbReference>
<dbReference type="Proteomes" id="UP000438448">
    <property type="component" value="Unassembled WGS sequence"/>
</dbReference>
<reference evidence="4 5" key="1">
    <citation type="submission" date="2019-10" db="EMBL/GenBank/DDBJ databases">
        <title>Nocardia macrotermitis sp. nov. and Nocardia aurantia sp. nov., isolated from the gut of fungus growing-termite Macrotermes natalensis.</title>
        <authorList>
            <person name="Benndorf R."/>
            <person name="Schwitalla J."/>
            <person name="Martin K."/>
            <person name="De Beer W."/>
            <person name="Kaster A.-K."/>
            <person name="Vollmers J."/>
            <person name="Poulsen M."/>
            <person name="Beemelmanns C."/>
        </authorList>
    </citation>
    <scope>NUCLEOTIDE SEQUENCE [LARGE SCALE GENOMIC DNA]</scope>
    <source>
        <strain evidence="4 5">RB20</strain>
    </source>
</reference>
<evidence type="ECO:0000256" key="1">
    <source>
        <dbReference type="ARBA" id="ARBA00022475"/>
    </source>
</evidence>
<feature type="chain" id="PRO_5029650765" description="Lipoprotein LpqH" evidence="3">
    <location>
        <begin position="36"/>
        <end position="177"/>
    </location>
</feature>
<keyword evidence="3" id="KW-0732">Signal</keyword>
<keyword evidence="1" id="KW-1003">Cell membrane</keyword>
<dbReference type="PROSITE" id="PS51257">
    <property type="entry name" value="PROKAR_LIPOPROTEIN"/>
    <property type="match status" value="1"/>
</dbReference>
<keyword evidence="5" id="KW-1185">Reference proteome</keyword>
<organism evidence="4 5">
    <name type="scientific">Nocardia macrotermitis</name>
    <dbReference type="NCBI Taxonomy" id="2585198"/>
    <lineage>
        <taxon>Bacteria</taxon>
        <taxon>Bacillati</taxon>
        <taxon>Actinomycetota</taxon>
        <taxon>Actinomycetes</taxon>
        <taxon>Mycobacteriales</taxon>
        <taxon>Nocardiaceae</taxon>
        <taxon>Nocardia</taxon>
    </lineage>
</organism>
<dbReference type="RefSeq" id="WP_153411264.1">
    <property type="nucleotide sequence ID" value="NZ_WEGK01000007.1"/>
</dbReference>
<dbReference type="InterPro" id="IPR008691">
    <property type="entry name" value="LpqH"/>
</dbReference>
<protein>
    <recommendedName>
        <fullName evidence="6">Lipoprotein LpqH</fullName>
    </recommendedName>
</protein>
<evidence type="ECO:0000313" key="5">
    <source>
        <dbReference type="Proteomes" id="UP000438448"/>
    </source>
</evidence>
<gene>
    <name evidence="4" type="ORF">NRB20_36020</name>
</gene>
<comment type="caution">
    <text evidence="4">The sequence shown here is derived from an EMBL/GenBank/DDBJ whole genome shotgun (WGS) entry which is preliminary data.</text>
</comment>
<evidence type="ECO:0000256" key="3">
    <source>
        <dbReference type="SAM" id="SignalP"/>
    </source>
</evidence>
<name>A0A7K0D475_9NOCA</name>
<sequence length="177" mass="16860">MNITSARLCTTALAASAGLVLVLTGCSSESSPAPAAHPTTATSATAAADSSGLSVDGKKVAANFTTTCADQGGLLALALTDTANASYGNLAVAATVSGGNSVQAVSIAGSRGGSSGLPYAVGFGKGLPGGSASVTKSGKTFHVTGEGVGTPDPTNPTAPAHSSKFDITFVCPTVIGG</sequence>
<accession>A0A7K0D475</accession>
<evidence type="ECO:0008006" key="6">
    <source>
        <dbReference type="Google" id="ProtNLM"/>
    </source>
</evidence>
<dbReference type="Pfam" id="PF05481">
    <property type="entry name" value="Myco_19_kDa"/>
    <property type="match status" value="1"/>
</dbReference>